<reference evidence="3 4" key="1">
    <citation type="submission" date="2013-04" db="EMBL/GenBank/DDBJ databases">
        <title>The Genome Sequence of Treponema maltophilum ATCC 51939.</title>
        <authorList>
            <consortium name="The Broad Institute Genomics Platform"/>
            <person name="Earl A."/>
            <person name="Ward D."/>
            <person name="Feldgarden M."/>
            <person name="Gevers D."/>
            <person name="Leonetti C."/>
            <person name="Blanton J.M."/>
            <person name="Dewhirst F.E."/>
            <person name="Izard J."/>
            <person name="Walker B."/>
            <person name="Young S."/>
            <person name="Zeng Q."/>
            <person name="Gargeya S."/>
            <person name="Fitzgerald M."/>
            <person name="Haas B."/>
            <person name="Abouelleil A."/>
            <person name="Allen A.W."/>
            <person name="Alvarado L."/>
            <person name="Arachchi H.M."/>
            <person name="Berlin A.M."/>
            <person name="Chapman S.B."/>
            <person name="Gainer-Dewar J."/>
            <person name="Goldberg J."/>
            <person name="Griggs A."/>
            <person name="Gujja S."/>
            <person name="Hansen M."/>
            <person name="Howarth C."/>
            <person name="Imamovic A."/>
            <person name="Ireland A."/>
            <person name="Larimer J."/>
            <person name="McCowan C."/>
            <person name="Murphy C."/>
            <person name="Pearson M."/>
            <person name="Poon T.W."/>
            <person name="Priest M."/>
            <person name="Roberts A."/>
            <person name="Saif S."/>
            <person name="Shea T."/>
            <person name="Sisk P."/>
            <person name="Sykes S."/>
            <person name="Wortman J."/>
            <person name="Nusbaum C."/>
            <person name="Birren B."/>
        </authorList>
    </citation>
    <scope>NUCLEOTIDE SEQUENCE [LARGE SCALE GENOMIC DNA]</scope>
    <source>
        <strain evidence="3 4">ATCC 51939</strain>
    </source>
</reference>
<protein>
    <submittedName>
        <fullName evidence="3">TIGR00268 family protein</fullName>
    </submittedName>
</protein>
<name>S3K0C4_TREMA</name>
<dbReference type="Gene3D" id="3.40.50.620">
    <property type="entry name" value="HUPs"/>
    <property type="match status" value="1"/>
</dbReference>
<dbReference type="InterPro" id="IPR018317">
    <property type="entry name" value="QueC"/>
</dbReference>
<feature type="active site" description="Nucleophile and sulfur donor" evidence="2">
    <location>
        <position position="171"/>
    </location>
</feature>
<evidence type="ECO:0000313" key="3">
    <source>
        <dbReference type="EMBL" id="EPF30955.1"/>
    </source>
</evidence>
<dbReference type="eggNOG" id="COG1606">
    <property type="taxonomic scope" value="Bacteria"/>
</dbReference>
<dbReference type="EMBL" id="ATFF01000006">
    <property type="protein sequence ID" value="EPF30955.1"/>
    <property type="molecule type" value="Genomic_DNA"/>
</dbReference>
<evidence type="ECO:0000313" key="4">
    <source>
        <dbReference type="Proteomes" id="UP000014541"/>
    </source>
</evidence>
<dbReference type="InterPro" id="IPR014729">
    <property type="entry name" value="Rossmann-like_a/b/a_fold"/>
</dbReference>
<dbReference type="HOGENOM" id="CLU_061181_0_2_12"/>
<dbReference type="PANTHER" id="PTHR43169">
    <property type="entry name" value="EXSB FAMILY PROTEIN"/>
    <property type="match status" value="1"/>
</dbReference>
<dbReference type="RefSeq" id="WP_016525566.1">
    <property type="nucleotide sequence ID" value="NZ_KE332518.1"/>
</dbReference>
<dbReference type="STRING" id="1125699.HMPREF9194_01282"/>
<dbReference type="AlphaFoldDB" id="S3K0C4"/>
<dbReference type="GO" id="GO:0008616">
    <property type="term" value="P:tRNA queuosine(34) biosynthetic process"/>
    <property type="evidence" value="ECO:0007669"/>
    <property type="project" value="UniProtKB-KW"/>
</dbReference>
<keyword evidence="4" id="KW-1185">Reference proteome</keyword>
<dbReference type="PATRIC" id="fig|1125699.3.peg.1299"/>
<dbReference type="Proteomes" id="UP000014541">
    <property type="component" value="Unassembled WGS sequence"/>
</dbReference>
<dbReference type="InterPro" id="IPR005232">
    <property type="entry name" value="LarE"/>
</dbReference>
<dbReference type="Pfam" id="PF06508">
    <property type="entry name" value="QueC"/>
    <property type="match status" value="1"/>
</dbReference>
<dbReference type="PANTHER" id="PTHR43169:SF2">
    <property type="entry name" value="NAD_GMP SYNTHASE DOMAIN-CONTAINING PROTEIN"/>
    <property type="match status" value="1"/>
</dbReference>
<dbReference type="GO" id="GO:0016783">
    <property type="term" value="F:sulfurtransferase activity"/>
    <property type="evidence" value="ECO:0007669"/>
    <property type="project" value="InterPro"/>
</dbReference>
<gene>
    <name evidence="3" type="ORF">HMPREF9194_01282</name>
</gene>
<dbReference type="OrthoDB" id="9776919at2"/>
<proteinExistence type="predicted"/>
<dbReference type="InterPro" id="IPR052188">
    <property type="entry name" value="Ni-pincer_cofactor_biosynth"/>
</dbReference>
<dbReference type="NCBIfam" id="TIGR00268">
    <property type="entry name" value="ATP-dependent sacrificial sulfur transferase LarE"/>
    <property type="match status" value="1"/>
</dbReference>
<sequence length="251" mass="28015">MQKAEALKDFFKTHPKAAIAFSGGTDSAYLLAAAMRSGADVRPYYIKTAFQPQFELEDALRLTKELGVKPEIIAADILNEADVTLNRADRCYRCKRFLFSLLKERAVKDGYHLILDGTNASDDADDRPGMKALRELNIQSPLRLCGITKDEVRLLSKREGLFTWNKSAYACLATRVPCGTIIKAETLALVERAETELAKLGFSDFRIRIRGDAALLQVSEAQMEKVLQKKEDIRALLANGFPSVMLDLKAR</sequence>
<dbReference type="PIRSF" id="PIRSF006661">
    <property type="entry name" value="PP-lp_UCP006661"/>
    <property type="match status" value="1"/>
</dbReference>
<keyword evidence="1" id="KW-0671">Queuosine biosynthesis</keyword>
<evidence type="ECO:0000256" key="2">
    <source>
        <dbReference type="PIRSR" id="PIRSR006661-1"/>
    </source>
</evidence>
<evidence type="ECO:0000256" key="1">
    <source>
        <dbReference type="ARBA" id="ARBA00022785"/>
    </source>
</evidence>
<dbReference type="SUPFAM" id="SSF52402">
    <property type="entry name" value="Adenine nucleotide alpha hydrolases-like"/>
    <property type="match status" value="1"/>
</dbReference>
<accession>S3K0C4</accession>
<comment type="caution">
    <text evidence="3">The sequence shown here is derived from an EMBL/GenBank/DDBJ whole genome shotgun (WGS) entry which is preliminary data.</text>
</comment>
<organism evidence="3 4">
    <name type="scientific">Treponema maltophilum ATCC 51939</name>
    <dbReference type="NCBI Taxonomy" id="1125699"/>
    <lineage>
        <taxon>Bacteria</taxon>
        <taxon>Pseudomonadati</taxon>
        <taxon>Spirochaetota</taxon>
        <taxon>Spirochaetia</taxon>
        <taxon>Spirochaetales</taxon>
        <taxon>Treponemataceae</taxon>
        <taxon>Treponema</taxon>
    </lineage>
</organism>